<evidence type="ECO:0000313" key="3">
    <source>
        <dbReference type="Proteomes" id="UP001066276"/>
    </source>
</evidence>
<gene>
    <name evidence="2" type="ORF">NDU88_003228</name>
</gene>
<feature type="region of interest" description="Disordered" evidence="1">
    <location>
        <begin position="148"/>
        <end position="173"/>
    </location>
</feature>
<sequence length="173" mass="18247">MLSSAPSGVQVLLGLVVPPGARRQMERAWESGLEFLRLPGKASHNLANSSFASEAPCHAALGNQLKVPQSRQRGRTRGERCALTWAARCSVSAHSHPPSSNRGPLYIQRSGGRRSEVREATGVILCGRRGYAVGLGFPAGLPCRRRGGRPGVESGNLEGPGGAVQCADSRLKA</sequence>
<keyword evidence="3" id="KW-1185">Reference proteome</keyword>
<reference evidence="2" key="1">
    <citation type="journal article" date="2022" name="bioRxiv">
        <title>Sequencing and chromosome-scale assembly of the giantPleurodeles waltlgenome.</title>
        <authorList>
            <person name="Brown T."/>
            <person name="Elewa A."/>
            <person name="Iarovenko S."/>
            <person name="Subramanian E."/>
            <person name="Araus A.J."/>
            <person name="Petzold A."/>
            <person name="Susuki M."/>
            <person name="Suzuki K.-i.T."/>
            <person name="Hayashi T."/>
            <person name="Toyoda A."/>
            <person name="Oliveira C."/>
            <person name="Osipova E."/>
            <person name="Leigh N.D."/>
            <person name="Simon A."/>
            <person name="Yun M.H."/>
        </authorList>
    </citation>
    <scope>NUCLEOTIDE SEQUENCE</scope>
    <source>
        <strain evidence="2">20211129_DDA</strain>
        <tissue evidence="2">Liver</tissue>
    </source>
</reference>
<evidence type="ECO:0000313" key="2">
    <source>
        <dbReference type="EMBL" id="KAJ1171365.1"/>
    </source>
</evidence>
<protein>
    <submittedName>
        <fullName evidence="2">Uncharacterized protein</fullName>
    </submittedName>
</protein>
<name>A0AAV7T4P5_PLEWA</name>
<dbReference type="AlphaFoldDB" id="A0AAV7T4P5"/>
<dbReference type="Proteomes" id="UP001066276">
    <property type="component" value="Chromosome 4_1"/>
</dbReference>
<proteinExistence type="predicted"/>
<dbReference type="EMBL" id="JANPWB010000007">
    <property type="protein sequence ID" value="KAJ1171365.1"/>
    <property type="molecule type" value="Genomic_DNA"/>
</dbReference>
<accession>A0AAV7T4P5</accession>
<organism evidence="2 3">
    <name type="scientific">Pleurodeles waltl</name>
    <name type="common">Iberian ribbed newt</name>
    <dbReference type="NCBI Taxonomy" id="8319"/>
    <lineage>
        <taxon>Eukaryota</taxon>
        <taxon>Metazoa</taxon>
        <taxon>Chordata</taxon>
        <taxon>Craniata</taxon>
        <taxon>Vertebrata</taxon>
        <taxon>Euteleostomi</taxon>
        <taxon>Amphibia</taxon>
        <taxon>Batrachia</taxon>
        <taxon>Caudata</taxon>
        <taxon>Salamandroidea</taxon>
        <taxon>Salamandridae</taxon>
        <taxon>Pleurodelinae</taxon>
        <taxon>Pleurodeles</taxon>
    </lineage>
</organism>
<comment type="caution">
    <text evidence="2">The sequence shown here is derived from an EMBL/GenBank/DDBJ whole genome shotgun (WGS) entry which is preliminary data.</text>
</comment>
<evidence type="ECO:0000256" key="1">
    <source>
        <dbReference type="SAM" id="MobiDB-lite"/>
    </source>
</evidence>